<feature type="chain" id="PRO_5045675630" evidence="2">
    <location>
        <begin position="19"/>
        <end position="475"/>
    </location>
</feature>
<keyword evidence="2" id="KW-0732">Signal</keyword>
<comment type="caution">
    <text evidence="3">The sequence shown here is derived from an EMBL/GenBank/DDBJ whole genome shotgun (WGS) entry which is preliminary data.</text>
</comment>
<evidence type="ECO:0000313" key="4">
    <source>
        <dbReference type="Proteomes" id="UP000627521"/>
    </source>
</evidence>
<accession>A0ABR8LRJ6</accession>
<organism evidence="3 4">
    <name type="scientific">Olleya marilimosa</name>
    <dbReference type="NCBI Taxonomy" id="272164"/>
    <lineage>
        <taxon>Bacteria</taxon>
        <taxon>Pseudomonadati</taxon>
        <taxon>Bacteroidota</taxon>
        <taxon>Flavobacteriia</taxon>
        <taxon>Flavobacteriales</taxon>
        <taxon>Flavobacteriaceae</taxon>
    </lineage>
</organism>
<protein>
    <submittedName>
        <fullName evidence="3">Uncharacterized protein</fullName>
    </submittedName>
</protein>
<feature type="signal peptide" evidence="2">
    <location>
        <begin position="1"/>
        <end position="18"/>
    </location>
</feature>
<evidence type="ECO:0000313" key="3">
    <source>
        <dbReference type="EMBL" id="MBD3862850.1"/>
    </source>
</evidence>
<dbReference type="RefSeq" id="WP_191101089.1">
    <property type="nucleotide sequence ID" value="NZ_JACXXH010000002.1"/>
</dbReference>
<evidence type="ECO:0000256" key="1">
    <source>
        <dbReference type="SAM" id="Phobius"/>
    </source>
</evidence>
<evidence type="ECO:0000256" key="2">
    <source>
        <dbReference type="SAM" id="SignalP"/>
    </source>
</evidence>
<dbReference type="Proteomes" id="UP000627521">
    <property type="component" value="Unassembled WGS sequence"/>
</dbReference>
<keyword evidence="1" id="KW-0812">Transmembrane</keyword>
<keyword evidence="1" id="KW-0472">Membrane</keyword>
<keyword evidence="1" id="KW-1133">Transmembrane helix</keyword>
<feature type="transmembrane region" description="Helical" evidence="1">
    <location>
        <begin position="375"/>
        <end position="394"/>
    </location>
</feature>
<dbReference type="EMBL" id="JACXXH010000002">
    <property type="protein sequence ID" value="MBD3862850.1"/>
    <property type="molecule type" value="Genomic_DNA"/>
</dbReference>
<gene>
    <name evidence="3" type="ORF">IEG06_05265</name>
</gene>
<sequence length="475" mass="54435">MKYALILFAFVFSTLTFAQEEWVGFNIEEETKQLYPKDVIPVVNEDNNQIAMFFTNRKVIFGNLHDQNKQLIGSINNVIIPKKGKILIGAIYDQETYTLFFSNNNKSHFSSVSLSFKTGNFKITEDLNIEFKKEKIVEYLVLKNKLHILSVSRKEDVLISRTLTDKGLIKTTHYDLSSQAIVNNIDRDYPLYPLLFGNPNYAAIEVVNSNVPNSLEQTNAFTKLYVDNNKLTITNNFFNKYTYVISLDLDGDSYNFNSIINTGYTNNHHGANSNSFIHKDKLLTIYSTLDHLSFSAYNLDDFGLIKTFNINDKEEITFKNTPIIQEGGAFDDYRELEKTSKFLRKITQSKIGITAYSKNEDLIITLGASVEIDRGGFAMVNFGAFGVIAYGLILDSFNSYSRTKSTRISCLFDKDLNHKTGDIPLNEFDQIKNFQNANRTYNNAHLQTLFKYQSSYFLGNYNKRTGEYTLTKFDN</sequence>
<proteinExistence type="predicted"/>
<name>A0ABR8LRJ6_9FLAO</name>
<keyword evidence="4" id="KW-1185">Reference proteome</keyword>
<reference evidence="3 4" key="1">
    <citation type="submission" date="2020-09" db="EMBL/GenBank/DDBJ databases">
        <title>Bacillus nautilus sp. nov., Chryseoglobus crepusculi sp. nov, and Psychrobacter noctis sp. nov., isolated from deep-sea sponges from the equatorial Atlantic.</title>
        <authorList>
            <person name="Stennett H.L."/>
            <person name="Williams S.E."/>
        </authorList>
    </citation>
    <scope>NUCLEOTIDE SEQUENCE [LARGE SCALE GENOMIC DNA]</scope>
    <source>
        <strain evidence="3 4">28M-24</strain>
    </source>
</reference>